<feature type="region of interest" description="Disordered" evidence="1">
    <location>
        <begin position="62"/>
        <end position="98"/>
    </location>
</feature>
<gene>
    <name evidence="2" type="ORF">ALC57_15804</name>
</gene>
<accession>A0A151IW99</accession>
<sequence>MEHLFVIVTGHLRPAYIFTLRRRFRVLGSLKARWAPASSHREPLTTLGLNNVKASSCVSTNTSSSLTFVGSSENVGRDPSPSPARSRHYQTPMYLNAP</sequence>
<dbReference type="AlphaFoldDB" id="A0A151IW99"/>
<reference evidence="2 3" key="1">
    <citation type="submission" date="2015-09" db="EMBL/GenBank/DDBJ databases">
        <title>Trachymyrmex cornetzi WGS genome.</title>
        <authorList>
            <person name="Nygaard S."/>
            <person name="Hu H."/>
            <person name="Boomsma J."/>
            <person name="Zhang G."/>
        </authorList>
    </citation>
    <scope>NUCLEOTIDE SEQUENCE [LARGE SCALE GENOMIC DNA]</scope>
    <source>
        <strain evidence="2">Tcor2-1</strain>
        <tissue evidence="2">Whole body</tissue>
    </source>
</reference>
<proteinExistence type="predicted"/>
<organism evidence="2 3">
    <name type="scientific">Trachymyrmex cornetzi</name>
    <dbReference type="NCBI Taxonomy" id="471704"/>
    <lineage>
        <taxon>Eukaryota</taxon>
        <taxon>Metazoa</taxon>
        <taxon>Ecdysozoa</taxon>
        <taxon>Arthropoda</taxon>
        <taxon>Hexapoda</taxon>
        <taxon>Insecta</taxon>
        <taxon>Pterygota</taxon>
        <taxon>Neoptera</taxon>
        <taxon>Endopterygota</taxon>
        <taxon>Hymenoptera</taxon>
        <taxon>Apocrita</taxon>
        <taxon>Aculeata</taxon>
        <taxon>Formicoidea</taxon>
        <taxon>Formicidae</taxon>
        <taxon>Myrmicinae</taxon>
        <taxon>Trachymyrmex</taxon>
    </lineage>
</organism>
<dbReference type="EMBL" id="KQ980874">
    <property type="protein sequence ID" value="KYN12053.1"/>
    <property type="molecule type" value="Genomic_DNA"/>
</dbReference>
<evidence type="ECO:0000256" key="1">
    <source>
        <dbReference type="SAM" id="MobiDB-lite"/>
    </source>
</evidence>
<evidence type="ECO:0000313" key="2">
    <source>
        <dbReference type="EMBL" id="KYN12053.1"/>
    </source>
</evidence>
<dbReference type="Proteomes" id="UP000078492">
    <property type="component" value="Unassembled WGS sequence"/>
</dbReference>
<name>A0A151IW99_9HYME</name>
<keyword evidence="3" id="KW-1185">Reference proteome</keyword>
<protein>
    <submittedName>
        <fullName evidence="2">Uncharacterized protein</fullName>
    </submittedName>
</protein>
<evidence type="ECO:0000313" key="3">
    <source>
        <dbReference type="Proteomes" id="UP000078492"/>
    </source>
</evidence>